<keyword evidence="1" id="KW-0812">Transmembrane</keyword>
<protein>
    <submittedName>
        <fullName evidence="2">DUF2812 domain-containing protein</fullName>
    </submittedName>
</protein>
<sequence>MMKQKKRVWWSFDLWEANVFEQYLEEMAAQGWFLESVGGSVMKFHRAEPAKRRYAALLVPGSSSLTGADSWKAEQFRKQCQEAGWNFECSGTFWQIFYTTDDAVERTGDMTEEKQFLIQKSLSWTWSVKLFYPVLIILEAWAIYRYIQNPGKMFSDPLQLLLTLLMVGICVFWTVTYVQLYRWVKRYSRVFKNDETFPKMDLHRKMNFKKHVIIFDGILILGVLALTFSSSMRALAGFMISSVLIVVVSFIVRSWIRNNGSGDNHDDWMGYLVGVTVLCMVTIPLCNAAASHFLGEEEADIDKKQTIFASCQNDEFKINGSGTPVGVTIYTSPIPWIIRKTSECYPKDMSDWWDQIEQKLPDEMEHLSNGMEVAWYRYMFQKDETNPDPESNASVNKEEPALDEVILKDKSHLIILDFDGGTDLAGLKEAVATFEGRDHGS</sequence>
<reference evidence="2 3" key="1">
    <citation type="submission" date="2024-03" db="EMBL/GenBank/DDBJ databases">
        <title>Human intestinal bacterial collection.</title>
        <authorList>
            <person name="Pauvert C."/>
            <person name="Hitch T.C.A."/>
            <person name="Clavel T."/>
        </authorList>
    </citation>
    <scope>NUCLEOTIDE SEQUENCE [LARGE SCALE GENOMIC DNA]</scope>
    <source>
        <strain evidence="2 3">CLA-AP-H27</strain>
    </source>
</reference>
<evidence type="ECO:0000256" key="1">
    <source>
        <dbReference type="SAM" id="Phobius"/>
    </source>
</evidence>
<feature type="transmembrane region" description="Helical" evidence="1">
    <location>
        <begin position="268"/>
        <end position="285"/>
    </location>
</feature>
<dbReference type="Proteomes" id="UP001437460">
    <property type="component" value="Unassembled WGS sequence"/>
</dbReference>
<proteinExistence type="predicted"/>
<keyword evidence="1" id="KW-0472">Membrane</keyword>
<feature type="transmembrane region" description="Helical" evidence="1">
    <location>
        <begin position="235"/>
        <end position="256"/>
    </location>
</feature>
<dbReference type="InterPro" id="IPR021359">
    <property type="entry name" value="DUF2812"/>
</dbReference>
<feature type="transmembrane region" description="Helical" evidence="1">
    <location>
        <begin position="212"/>
        <end position="229"/>
    </location>
</feature>
<dbReference type="RefSeq" id="WP_349229490.1">
    <property type="nucleotide sequence ID" value="NZ_JBBMFJ010000017.1"/>
</dbReference>
<name>A0ABV1HLY2_9FIRM</name>
<accession>A0ABV1HLY2</accession>
<organism evidence="2 3">
    <name type="scientific">Ventrimonas faecis</name>
    <dbReference type="NCBI Taxonomy" id="3133170"/>
    <lineage>
        <taxon>Bacteria</taxon>
        <taxon>Bacillati</taxon>
        <taxon>Bacillota</taxon>
        <taxon>Clostridia</taxon>
        <taxon>Lachnospirales</taxon>
        <taxon>Lachnospiraceae</taxon>
        <taxon>Ventrimonas</taxon>
    </lineage>
</organism>
<comment type="caution">
    <text evidence="2">The sequence shown here is derived from an EMBL/GenBank/DDBJ whole genome shotgun (WGS) entry which is preliminary data.</text>
</comment>
<evidence type="ECO:0000313" key="2">
    <source>
        <dbReference type="EMBL" id="MEQ2563332.1"/>
    </source>
</evidence>
<feature type="transmembrane region" description="Helical" evidence="1">
    <location>
        <begin position="130"/>
        <end position="147"/>
    </location>
</feature>
<keyword evidence="1" id="KW-1133">Transmembrane helix</keyword>
<dbReference type="Pfam" id="PF11193">
    <property type="entry name" value="DUF2812"/>
    <property type="match status" value="1"/>
</dbReference>
<feature type="transmembrane region" description="Helical" evidence="1">
    <location>
        <begin position="159"/>
        <end position="180"/>
    </location>
</feature>
<evidence type="ECO:0000313" key="3">
    <source>
        <dbReference type="Proteomes" id="UP001437460"/>
    </source>
</evidence>
<gene>
    <name evidence="2" type="ORF">WMO41_09220</name>
</gene>
<dbReference type="EMBL" id="JBBMFJ010000017">
    <property type="protein sequence ID" value="MEQ2563332.1"/>
    <property type="molecule type" value="Genomic_DNA"/>
</dbReference>
<keyword evidence="3" id="KW-1185">Reference proteome</keyword>